<comment type="caution">
    <text evidence="6">The sequence shown here is derived from an EMBL/GenBank/DDBJ whole genome shotgun (WGS) entry which is preliminary data.</text>
</comment>
<comment type="subcellular location">
    <subcellularLocation>
        <location evidence="1">Cell envelope</location>
    </subcellularLocation>
</comment>
<dbReference type="InterPro" id="IPR013766">
    <property type="entry name" value="Thioredoxin_domain"/>
</dbReference>
<evidence type="ECO:0000259" key="5">
    <source>
        <dbReference type="PROSITE" id="PS51352"/>
    </source>
</evidence>
<dbReference type="Gene3D" id="3.40.30.10">
    <property type="entry name" value="Glutaredoxin"/>
    <property type="match status" value="1"/>
</dbReference>
<dbReference type="Proteomes" id="UP000606494">
    <property type="component" value="Unassembled WGS sequence"/>
</dbReference>
<reference evidence="6 7" key="1">
    <citation type="submission" date="2020-08" db="EMBL/GenBank/DDBJ databases">
        <title>Sphingobacterium sp. DN00404 isolated from aquaculture water.</title>
        <authorList>
            <person name="Zhang M."/>
        </authorList>
    </citation>
    <scope>NUCLEOTIDE SEQUENCE [LARGE SCALE GENOMIC DNA]</scope>
    <source>
        <strain evidence="6 7">KCTC 32294</strain>
    </source>
</reference>
<protein>
    <submittedName>
        <fullName evidence="6">TlpA family protein disulfide reductase</fullName>
    </submittedName>
</protein>
<dbReference type="SUPFAM" id="SSF52833">
    <property type="entry name" value="Thioredoxin-like"/>
    <property type="match status" value="1"/>
</dbReference>
<sequence length="491" mass="57587">MKPFFQFLIFLAPFLGYCQEGYYRQSGYTSLVVQFSGNYPKERNISTPMFSNLLLFDKPAEFQTVNDSTLLLSFYTLGSARCYFIYDQQYCHTFLLPNHSDVLTIHYTDSSNYSMRYEGVFKEFFDHAKAYGEMIREAYFSGKYFAVQKTDGYPSAIDYRDRVLAANQHMVAEVIKDNPSKLAKQVFRYDAEMTSKLFYLFDRGKYQSNAFRKLERDSGTIKVPLEREISFYDGLYISNHTDSDRLYLPPSGVFSAVRRDSVLGLPDIFNIDPETYQQKLKDVFDAELHDKKDNPFYEVMVAGAYMDQITQRKTLSEKQKVDILRFFKNRHISNYLMYQNEAMSKVNQKSIAKYYLDYDKEKESVLPDILLRYKGKVVVVDFWATWCGPCIEGFGKMSGIKERYAKDDVVFVYITEESSDYGKWHEFANYLGGEQYYLYRNQSEYIHKDYGIKLLPSYLVFDRKGELIEKSLGQYMGNEALEQWIESGLNE</sequence>
<dbReference type="InterPro" id="IPR036249">
    <property type="entry name" value="Thioredoxin-like_sf"/>
</dbReference>
<dbReference type="RefSeq" id="WP_190309221.1">
    <property type="nucleotide sequence ID" value="NZ_JACNYK010000002.1"/>
</dbReference>
<evidence type="ECO:0000256" key="4">
    <source>
        <dbReference type="ARBA" id="ARBA00023284"/>
    </source>
</evidence>
<name>A0ABR7Y479_9SPHI</name>
<organism evidence="6 7">
    <name type="scientific">Sphingobacterium arenae</name>
    <dbReference type="NCBI Taxonomy" id="1280598"/>
    <lineage>
        <taxon>Bacteria</taxon>
        <taxon>Pseudomonadati</taxon>
        <taxon>Bacteroidota</taxon>
        <taxon>Sphingobacteriia</taxon>
        <taxon>Sphingobacteriales</taxon>
        <taxon>Sphingobacteriaceae</taxon>
        <taxon>Sphingobacterium</taxon>
    </lineage>
</organism>
<keyword evidence="2" id="KW-0201">Cytochrome c-type biogenesis</keyword>
<dbReference type="EMBL" id="JACNYK010000002">
    <property type="protein sequence ID" value="MBD1426124.1"/>
    <property type="molecule type" value="Genomic_DNA"/>
</dbReference>
<accession>A0ABR7Y479</accession>
<dbReference type="PANTHER" id="PTHR42852:SF6">
    <property type="entry name" value="THIOL:DISULFIDE INTERCHANGE PROTEIN DSBE"/>
    <property type="match status" value="1"/>
</dbReference>
<evidence type="ECO:0000256" key="1">
    <source>
        <dbReference type="ARBA" id="ARBA00004196"/>
    </source>
</evidence>
<evidence type="ECO:0000313" key="6">
    <source>
        <dbReference type="EMBL" id="MBD1426124.1"/>
    </source>
</evidence>
<evidence type="ECO:0000313" key="7">
    <source>
        <dbReference type="Proteomes" id="UP000606494"/>
    </source>
</evidence>
<keyword evidence="3" id="KW-1015">Disulfide bond</keyword>
<keyword evidence="7" id="KW-1185">Reference proteome</keyword>
<dbReference type="InterPro" id="IPR013740">
    <property type="entry name" value="Redoxin"/>
</dbReference>
<proteinExistence type="predicted"/>
<evidence type="ECO:0000256" key="2">
    <source>
        <dbReference type="ARBA" id="ARBA00022748"/>
    </source>
</evidence>
<dbReference type="InterPro" id="IPR050553">
    <property type="entry name" value="Thioredoxin_ResA/DsbE_sf"/>
</dbReference>
<dbReference type="CDD" id="cd02966">
    <property type="entry name" value="TlpA_like_family"/>
    <property type="match status" value="1"/>
</dbReference>
<dbReference type="PROSITE" id="PS51352">
    <property type="entry name" value="THIOREDOXIN_2"/>
    <property type="match status" value="1"/>
</dbReference>
<evidence type="ECO:0000256" key="3">
    <source>
        <dbReference type="ARBA" id="ARBA00023157"/>
    </source>
</evidence>
<feature type="domain" description="Thioredoxin" evidence="5">
    <location>
        <begin position="344"/>
        <end position="491"/>
    </location>
</feature>
<keyword evidence="4" id="KW-0676">Redox-active center</keyword>
<gene>
    <name evidence="6" type="ORF">H8B17_11075</name>
</gene>
<dbReference type="PANTHER" id="PTHR42852">
    <property type="entry name" value="THIOL:DISULFIDE INTERCHANGE PROTEIN DSBE"/>
    <property type="match status" value="1"/>
</dbReference>
<dbReference type="Pfam" id="PF08534">
    <property type="entry name" value="Redoxin"/>
    <property type="match status" value="1"/>
</dbReference>